<dbReference type="Proteomes" id="UP000655443">
    <property type="component" value="Unassembled WGS sequence"/>
</dbReference>
<dbReference type="GO" id="GO:0030246">
    <property type="term" value="F:carbohydrate binding"/>
    <property type="evidence" value="ECO:0007669"/>
    <property type="project" value="InterPro"/>
</dbReference>
<dbReference type="RefSeq" id="WP_229881897.1">
    <property type="nucleotide sequence ID" value="NZ_BMVG01000010.1"/>
</dbReference>
<reference evidence="3" key="2">
    <citation type="submission" date="2020-09" db="EMBL/GenBank/DDBJ databases">
        <authorList>
            <person name="Sun Q."/>
            <person name="Ohkuma M."/>
        </authorList>
    </citation>
    <scope>NUCLEOTIDE SEQUENCE</scope>
    <source>
        <strain evidence="3">JCM 4714</strain>
    </source>
</reference>
<evidence type="ECO:0000259" key="2">
    <source>
        <dbReference type="Pfam" id="PF02278"/>
    </source>
</evidence>
<dbReference type="GO" id="GO:0005975">
    <property type="term" value="P:carbohydrate metabolic process"/>
    <property type="evidence" value="ECO:0007669"/>
    <property type="project" value="InterPro"/>
</dbReference>
<feature type="region of interest" description="Disordered" evidence="1">
    <location>
        <begin position="88"/>
        <end position="107"/>
    </location>
</feature>
<name>A0A919D3Q8_9ACTN</name>
<evidence type="ECO:0000256" key="1">
    <source>
        <dbReference type="SAM" id="MobiDB-lite"/>
    </source>
</evidence>
<dbReference type="Pfam" id="PF02278">
    <property type="entry name" value="Lyase_8"/>
    <property type="match status" value="1"/>
</dbReference>
<sequence>MLRYGPCGTPVQGSGPRRRKGPTRRQIGAPQALLDICVLHYDARDGSWSTIDKGGSANVLNRTFLTMYVAHGTDPVNASYACLLLPGASPRSCPRRAPSSRRPPAPR</sequence>
<dbReference type="InterPro" id="IPR011013">
    <property type="entry name" value="Gal_mutarotase_sf_dom"/>
</dbReference>
<dbReference type="Gene3D" id="2.70.98.10">
    <property type="match status" value="1"/>
</dbReference>
<proteinExistence type="predicted"/>
<feature type="region of interest" description="Disordered" evidence="1">
    <location>
        <begin position="1"/>
        <end position="25"/>
    </location>
</feature>
<keyword evidence="4" id="KW-1185">Reference proteome</keyword>
<feature type="domain" description="Polysaccharide lyase family 8 central" evidence="2">
    <location>
        <begin position="42"/>
        <end position="89"/>
    </location>
</feature>
<accession>A0A919D3Q8</accession>
<gene>
    <name evidence="3" type="ORF">GCM10010339_44820</name>
</gene>
<organism evidence="3 4">
    <name type="scientific">Streptomyces alanosinicus</name>
    <dbReference type="NCBI Taxonomy" id="68171"/>
    <lineage>
        <taxon>Bacteria</taxon>
        <taxon>Bacillati</taxon>
        <taxon>Actinomycetota</taxon>
        <taxon>Actinomycetes</taxon>
        <taxon>Kitasatosporales</taxon>
        <taxon>Streptomycetaceae</taxon>
        <taxon>Streptomyces</taxon>
    </lineage>
</organism>
<dbReference type="SUPFAM" id="SSF74650">
    <property type="entry name" value="Galactose mutarotase-like"/>
    <property type="match status" value="1"/>
</dbReference>
<evidence type="ECO:0000313" key="3">
    <source>
        <dbReference type="EMBL" id="GHE06106.1"/>
    </source>
</evidence>
<dbReference type="AlphaFoldDB" id="A0A919D3Q8"/>
<dbReference type="GO" id="GO:0016829">
    <property type="term" value="F:lyase activity"/>
    <property type="evidence" value="ECO:0007669"/>
    <property type="project" value="InterPro"/>
</dbReference>
<reference evidence="3" key="1">
    <citation type="journal article" date="2014" name="Int. J. Syst. Evol. Microbiol.">
        <title>Complete genome sequence of Corynebacterium casei LMG S-19264T (=DSM 44701T), isolated from a smear-ripened cheese.</title>
        <authorList>
            <consortium name="US DOE Joint Genome Institute (JGI-PGF)"/>
            <person name="Walter F."/>
            <person name="Albersmeier A."/>
            <person name="Kalinowski J."/>
            <person name="Ruckert C."/>
        </authorList>
    </citation>
    <scope>NUCLEOTIDE SEQUENCE</scope>
    <source>
        <strain evidence="3">JCM 4714</strain>
    </source>
</reference>
<feature type="compositionally biased region" description="Low complexity" evidence="1">
    <location>
        <begin position="88"/>
        <end position="100"/>
    </location>
</feature>
<protein>
    <recommendedName>
        <fullName evidence="2">Polysaccharide lyase family 8 central domain-containing protein</fullName>
    </recommendedName>
</protein>
<dbReference type="GO" id="GO:0005576">
    <property type="term" value="C:extracellular region"/>
    <property type="evidence" value="ECO:0007669"/>
    <property type="project" value="InterPro"/>
</dbReference>
<dbReference type="InterPro" id="IPR014718">
    <property type="entry name" value="GH-type_carb-bd"/>
</dbReference>
<dbReference type="EMBL" id="BMVG01000010">
    <property type="protein sequence ID" value="GHE06106.1"/>
    <property type="molecule type" value="Genomic_DNA"/>
</dbReference>
<comment type="caution">
    <text evidence="3">The sequence shown here is derived from an EMBL/GenBank/DDBJ whole genome shotgun (WGS) entry which is preliminary data.</text>
</comment>
<dbReference type="InterPro" id="IPR003159">
    <property type="entry name" value="Lyase_8_central_dom"/>
</dbReference>
<evidence type="ECO:0000313" key="4">
    <source>
        <dbReference type="Proteomes" id="UP000655443"/>
    </source>
</evidence>